<dbReference type="SUPFAM" id="SSF49785">
    <property type="entry name" value="Galactose-binding domain-like"/>
    <property type="match status" value="1"/>
</dbReference>
<dbReference type="InterPro" id="IPR051850">
    <property type="entry name" value="Polysacch_Lyase_4"/>
</dbReference>
<dbReference type="Gene3D" id="2.70.98.10">
    <property type="match status" value="1"/>
</dbReference>
<dbReference type="CDD" id="cd10320">
    <property type="entry name" value="RGL4_N"/>
    <property type="match status" value="1"/>
</dbReference>
<feature type="domain" description="Rhamnogalacturonan lyase" evidence="1">
    <location>
        <begin position="548"/>
        <end position="736"/>
    </location>
</feature>
<dbReference type="Pfam" id="PF14683">
    <property type="entry name" value="CBM-like"/>
    <property type="match status" value="1"/>
</dbReference>
<evidence type="ECO:0000259" key="1">
    <source>
        <dbReference type="Pfam" id="PF14683"/>
    </source>
</evidence>
<dbReference type="Gene3D" id="2.60.120.260">
    <property type="entry name" value="Galactose-binding domain-like"/>
    <property type="match status" value="1"/>
</dbReference>
<dbReference type="CDD" id="cd10317">
    <property type="entry name" value="RGL4_C"/>
    <property type="match status" value="1"/>
</dbReference>
<dbReference type="GO" id="GO:0005975">
    <property type="term" value="P:carbohydrate metabolic process"/>
    <property type="evidence" value="ECO:0007669"/>
    <property type="project" value="InterPro"/>
</dbReference>
<evidence type="ECO:0000313" key="2">
    <source>
        <dbReference type="EMBL" id="VFU42623.1"/>
    </source>
</evidence>
<gene>
    <name evidence="2" type="ORF">SVIM_LOCUS257583</name>
</gene>
<dbReference type="AlphaFoldDB" id="A0A6N2LR10"/>
<accession>A0A6N2LR10</accession>
<name>A0A6N2LR10_SALVM</name>
<dbReference type="InterPro" id="IPR011013">
    <property type="entry name" value="Gal_mutarotase_sf_dom"/>
</dbReference>
<dbReference type="InterPro" id="IPR010325">
    <property type="entry name" value="Rhamnogal_lyase"/>
</dbReference>
<dbReference type="InterPro" id="IPR008979">
    <property type="entry name" value="Galactose-bd-like_sf"/>
</dbReference>
<sequence length="753" mass="84960">MWTRLQSLAGSLRDLGGCTRHNSVAAFTCQNPGGGDSDNSQRALRVDKGGHTMPFQAVRLYIQDHHVVMDNGTVQVTLSKPAGLVTGIRYDGIDNLLEVRNRETNRGYWDLHWNPPGGKGIFDVISGTSFRVIVENDEQVELSFTRMWDSLLEGKYIPLNIDKRFILLRGSSGFYSYAIYKHLQEWPGFDIGETRITFKLRKDMFQYMAIADNRQRLMPLPDDLLPGRCQTLAYPEAVILVNPELPELTGEVDDKYQYSCENKDNQVHGWICFKPLVGFWQITPSDEFRTAGPLKQNLTSHVGPTTLAMFHSSHYAGKDLVLSISPGEPWKKVFGPVFIYLNSASNGEDAPFLWEDAKMQMMAEVQSWPYSFPVSEDFQKSEERGNVCGRLLVKDRNISDDYILASGAYVGLAPPGDVGSWQTECKGQLQHIKRGCLSIVNTSLIHAKNEFTQRTALKRGQRSQLSTAELVITFFLLLVRTTNSGLEQMRMAISPLKAYALGTTIFMHGSLDFLGITDLMLSVQISCNVGCDMDMGDLVYEPPRDGPTLWEIGIPDRSAAEFYIPDPDPKFMNNLYANHPDRFRQYGLWDRYADMYPDTDLVYTVGLSDYRKDWFFAQVVRRKDDGTHVGTTWQIKFKLDKVDRSCSYKLRVAIASATLAELQVRVNDEKARRPLFTSGLIGRDNSIARHGIHGLYRLYNVNIPGARVVEGENTIFLAQPRCTSPFTGLMYDYIRLEGPPFSGSSNEASGSFK</sequence>
<dbReference type="PANTHER" id="PTHR32018:SF8">
    <property type="entry name" value="RHAMNOGALACTURONAN ENDOLYASE"/>
    <property type="match status" value="1"/>
</dbReference>
<dbReference type="GO" id="GO:0003824">
    <property type="term" value="F:catalytic activity"/>
    <property type="evidence" value="ECO:0007669"/>
    <property type="project" value="InterPro"/>
</dbReference>
<dbReference type="GO" id="GO:0030246">
    <property type="term" value="F:carbohydrate binding"/>
    <property type="evidence" value="ECO:0007669"/>
    <property type="project" value="InterPro"/>
</dbReference>
<dbReference type="SUPFAM" id="SSF74650">
    <property type="entry name" value="Galactose mutarotase-like"/>
    <property type="match status" value="1"/>
</dbReference>
<protein>
    <recommendedName>
        <fullName evidence="1">Rhamnogalacturonan lyase domain-containing protein</fullName>
    </recommendedName>
</protein>
<dbReference type="EMBL" id="CAADRP010001585">
    <property type="protein sequence ID" value="VFU42623.1"/>
    <property type="molecule type" value="Genomic_DNA"/>
</dbReference>
<proteinExistence type="predicted"/>
<dbReference type="PANTHER" id="PTHR32018">
    <property type="entry name" value="RHAMNOGALACTURONATE LYASE FAMILY PROTEIN"/>
    <property type="match status" value="1"/>
</dbReference>
<dbReference type="InterPro" id="IPR014718">
    <property type="entry name" value="GH-type_carb-bd"/>
</dbReference>
<dbReference type="InterPro" id="IPR029411">
    <property type="entry name" value="RG-lyase_III"/>
</dbReference>
<organism evidence="2">
    <name type="scientific">Salix viminalis</name>
    <name type="common">Common osier</name>
    <name type="synonym">Basket willow</name>
    <dbReference type="NCBI Taxonomy" id="40686"/>
    <lineage>
        <taxon>Eukaryota</taxon>
        <taxon>Viridiplantae</taxon>
        <taxon>Streptophyta</taxon>
        <taxon>Embryophyta</taxon>
        <taxon>Tracheophyta</taxon>
        <taxon>Spermatophyta</taxon>
        <taxon>Magnoliopsida</taxon>
        <taxon>eudicotyledons</taxon>
        <taxon>Gunneridae</taxon>
        <taxon>Pentapetalae</taxon>
        <taxon>rosids</taxon>
        <taxon>fabids</taxon>
        <taxon>Malpighiales</taxon>
        <taxon>Salicaceae</taxon>
        <taxon>Saliceae</taxon>
        <taxon>Salix</taxon>
    </lineage>
</organism>
<dbReference type="Pfam" id="PF06045">
    <property type="entry name" value="Rhamnogal_lyase"/>
    <property type="match status" value="1"/>
</dbReference>
<reference evidence="2" key="1">
    <citation type="submission" date="2019-03" db="EMBL/GenBank/DDBJ databases">
        <authorList>
            <person name="Mank J."/>
            <person name="Almeida P."/>
        </authorList>
    </citation>
    <scope>NUCLEOTIDE SEQUENCE</scope>
    <source>
        <strain evidence="2">78183</strain>
    </source>
</reference>